<feature type="domain" description="B30.2/SPRY" evidence="1">
    <location>
        <begin position="1"/>
        <end position="112"/>
    </location>
</feature>
<dbReference type="PANTHER" id="PTHR24103">
    <property type="entry name" value="E3 UBIQUITIN-PROTEIN LIGASE TRIM"/>
    <property type="match status" value="1"/>
</dbReference>
<protein>
    <submittedName>
        <fullName evidence="2">TRI58 ligase</fullName>
    </submittedName>
</protein>
<organism evidence="2 3">
    <name type="scientific">Pluvianellus socialis</name>
    <name type="common">Magellanic plover</name>
    <dbReference type="NCBI Taxonomy" id="227228"/>
    <lineage>
        <taxon>Eukaryota</taxon>
        <taxon>Metazoa</taxon>
        <taxon>Chordata</taxon>
        <taxon>Craniata</taxon>
        <taxon>Vertebrata</taxon>
        <taxon>Euteleostomi</taxon>
        <taxon>Archelosauria</taxon>
        <taxon>Archosauria</taxon>
        <taxon>Dinosauria</taxon>
        <taxon>Saurischia</taxon>
        <taxon>Theropoda</taxon>
        <taxon>Coelurosauria</taxon>
        <taxon>Aves</taxon>
        <taxon>Neognathae</taxon>
        <taxon>Neoaves</taxon>
        <taxon>Charadriiformes</taxon>
        <taxon>Charadriidae</taxon>
        <taxon>Pluvianellus</taxon>
    </lineage>
</organism>
<dbReference type="InterPro" id="IPR043136">
    <property type="entry name" value="B30.2/SPRY_sf"/>
</dbReference>
<dbReference type="InterPro" id="IPR006574">
    <property type="entry name" value="PRY"/>
</dbReference>
<proteinExistence type="predicted"/>
<dbReference type="InterPro" id="IPR050143">
    <property type="entry name" value="TRIM/RBCC"/>
</dbReference>
<dbReference type="InterPro" id="IPR001870">
    <property type="entry name" value="B30.2/SPRY"/>
</dbReference>
<sequence length="112" mass="13026">AVTLDPDTAHPWLVLSEDLRSVSWQGVWQELRDIPERFSYWCCVLGQEGFREGRHCWEVEVQGEVGRYSWWGVGVARDSVARKGNIHLSPERGVWALRHRTEKFESLTSTRT</sequence>
<evidence type="ECO:0000313" key="2">
    <source>
        <dbReference type="EMBL" id="NXT49229.1"/>
    </source>
</evidence>
<dbReference type="PROSITE" id="PS50188">
    <property type="entry name" value="B302_SPRY"/>
    <property type="match status" value="1"/>
</dbReference>
<gene>
    <name evidence="2" type="primary">Trim58</name>
    <name evidence="2" type="ORF">PLUSOC_R15345</name>
</gene>
<dbReference type="Pfam" id="PF00622">
    <property type="entry name" value="SPRY"/>
    <property type="match status" value="1"/>
</dbReference>
<dbReference type="InterPro" id="IPR003879">
    <property type="entry name" value="Butyrophylin_SPRY"/>
</dbReference>
<reference evidence="2 3" key="1">
    <citation type="submission" date="2019-09" db="EMBL/GenBank/DDBJ databases">
        <title>Bird 10,000 Genomes (B10K) Project - Family phase.</title>
        <authorList>
            <person name="Zhang G."/>
        </authorList>
    </citation>
    <scope>NUCLEOTIDE SEQUENCE [LARGE SCALE GENOMIC DNA]</scope>
    <source>
        <strain evidence="2">B10K-DU-012-14</strain>
        <tissue evidence="2">Blood</tissue>
    </source>
</reference>
<dbReference type="EMBL" id="VZTS01008520">
    <property type="protein sequence ID" value="NXT49229.1"/>
    <property type="molecule type" value="Genomic_DNA"/>
</dbReference>
<accession>A0A7L3D0X0</accession>
<comment type="caution">
    <text evidence="2">The sequence shown here is derived from an EMBL/GenBank/DDBJ whole genome shotgun (WGS) entry which is preliminary data.</text>
</comment>
<evidence type="ECO:0000313" key="3">
    <source>
        <dbReference type="Proteomes" id="UP000519225"/>
    </source>
</evidence>
<dbReference type="AlphaFoldDB" id="A0A7L3D0X0"/>
<name>A0A7L3D0X0_PLUSO</name>
<dbReference type="SMART" id="SM00589">
    <property type="entry name" value="PRY"/>
    <property type="match status" value="1"/>
</dbReference>
<dbReference type="Proteomes" id="UP000519225">
    <property type="component" value="Unassembled WGS sequence"/>
</dbReference>
<feature type="non-terminal residue" evidence="2">
    <location>
        <position position="112"/>
    </location>
</feature>
<dbReference type="Pfam" id="PF13765">
    <property type="entry name" value="PRY"/>
    <property type="match status" value="1"/>
</dbReference>
<keyword evidence="2" id="KW-0436">Ligase</keyword>
<dbReference type="InterPro" id="IPR003877">
    <property type="entry name" value="SPRY_dom"/>
</dbReference>
<dbReference type="GO" id="GO:0016874">
    <property type="term" value="F:ligase activity"/>
    <property type="evidence" value="ECO:0007669"/>
    <property type="project" value="UniProtKB-KW"/>
</dbReference>
<evidence type="ECO:0000259" key="1">
    <source>
        <dbReference type="PROSITE" id="PS50188"/>
    </source>
</evidence>
<dbReference type="PRINTS" id="PR01407">
    <property type="entry name" value="BUTYPHLNCDUF"/>
</dbReference>
<dbReference type="SUPFAM" id="SSF49899">
    <property type="entry name" value="Concanavalin A-like lectins/glucanases"/>
    <property type="match status" value="1"/>
</dbReference>
<keyword evidence="3" id="KW-1185">Reference proteome</keyword>
<dbReference type="InterPro" id="IPR013320">
    <property type="entry name" value="ConA-like_dom_sf"/>
</dbReference>
<dbReference type="Gene3D" id="2.60.120.920">
    <property type="match status" value="1"/>
</dbReference>
<feature type="non-terminal residue" evidence="2">
    <location>
        <position position="1"/>
    </location>
</feature>